<dbReference type="GO" id="GO:0016192">
    <property type="term" value="P:vesicle-mediated transport"/>
    <property type="evidence" value="ECO:0007669"/>
    <property type="project" value="InterPro"/>
</dbReference>
<comment type="subcellular location">
    <subcellularLocation>
        <location evidence="1">Membrane</location>
        <topology evidence="1">Multi-pass membrane protein</topology>
    </subcellularLocation>
</comment>
<evidence type="ECO:0000256" key="6">
    <source>
        <dbReference type="SAM" id="Phobius"/>
    </source>
</evidence>
<keyword evidence="4 6" id="KW-1133">Transmembrane helix</keyword>
<dbReference type="GO" id="GO:0016020">
    <property type="term" value="C:membrane"/>
    <property type="evidence" value="ECO:0007669"/>
    <property type="project" value="UniProtKB-SubCell"/>
</dbReference>
<protein>
    <recommendedName>
        <fullName evidence="10">G-protein coupled receptors family 1 profile domain-containing protein</fullName>
    </recommendedName>
</protein>
<evidence type="ECO:0000256" key="7">
    <source>
        <dbReference type="SAM" id="SignalP"/>
    </source>
</evidence>
<evidence type="ECO:0000256" key="3">
    <source>
        <dbReference type="ARBA" id="ARBA00022692"/>
    </source>
</evidence>
<name>A0A6H5HBC0_9HEMI</name>
<feature type="chain" id="PRO_5026167927" description="G-protein coupled receptors family 1 profile domain-containing protein" evidence="7">
    <location>
        <begin position="22"/>
        <end position="184"/>
    </location>
</feature>
<dbReference type="EMBL" id="CADCXU010026600">
    <property type="protein sequence ID" value="CAB0013397.1"/>
    <property type="molecule type" value="Genomic_DNA"/>
</dbReference>
<comment type="similarity">
    <text evidence="2">Belongs to the cornichon family.</text>
</comment>
<keyword evidence="3 6" id="KW-0812">Transmembrane</keyword>
<dbReference type="InterPro" id="IPR003377">
    <property type="entry name" value="Cornichon"/>
</dbReference>
<evidence type="ECO:0008006" key="10">
    <source>
        <dbReference type="Google" id="ProtNLM"/>
    </source>
</evidence>
<feature type="signal peptide" evidence="7">
    <location>
        <begin position="1"/>
        <end position="21"/>
    </location>
</feature>
<evidence type="ECO:0000256" key="1">
    <source>
        <dbReference type="ARBA" id="ARBA00004141"/>
    </source>
</evidence>
<proteinExistence type="inferred from homology"/>
<dbReference type="Pfam" id="PF03311">
    <property type="entry name" value="Cornichon"/>
    <property type="match status" value="1"/>
</dbReference>
<evidence type="ECO:0000256" key="5">
    <source>
        <dbReference type="ARBA" id="ARBA00023136"/>
    </source>
</evidence>
<keyword evidence="9" id="KW-1185">Reference proteome</keyword>
<evidence type="ECO:0000313" key="8">
    <source>
        <dbReference type="EMBL" id="CAB0013397.1"/>
    </source>
</evidence>
<organism evidence="8 9">
    <name type="scientific">Nesidiocoris tenuis</name>
    <dbReference type="NCBI Taxonomy" id="355587"/>
    <lineage>
        <taxon>Eukaryota</taxon>
        <taxon>Metazoa</taxon>
        <taxon>Ecdysozoa</taxon>
        <taxon>Arthropoda</taxon>
        <taxon>Hexapoda</taxon>
        <taxon>Insecta</taxon>
        <taxon>Pterygota</taxon>
        <taxon>Neoptera</taxon>
        <taxon>Paraneoptera</taxon>
        <taxon>Hemiptera</taxon>
        <taxon>Heteroptera</taxon>
        <taxon>Panheteroptera</taxon>
        <taxon>Cimicomorpha</taxon>
        <taxon>Miridae</taxon>
        <taxon>Dicyphina</taxon>
        <taxon>Nesidiocoris</taxon>
    </lineage>
</organism>
<evidence type="ECO:0000256" key="2">
    <source>
        <dbReference type="ARBA" id="ARBA00010095"/>
    </source>
</evidence>
<dbReference type="OrthoDB" id="8775810at2759"/>
<evidence type="ECO:0000256" key="4">
    <source>
        <dbReference type="ARBA" id="ARBA00022989"/>
    </source>
</evidence>
<sequence length="184" mass="21618">MKIFHCFLVAVLLWCDRLWEAYRLPNWRCSIMSEAFLFAFSLVDTAAVLFLLVYFIITLSDLECDYLNEQECCSKLNSWTLPKLIANALLIPLLMIFNCWYLALANIPGVAWLAYEYLKVPSGNLGVYDPTEIHKRGQLKRHMRDCLIFLVWYLVSFFIYLYCLIICILKENPLERPPLNVPEF</sequence>
<dbReference type="AlphaFoldDB" id="A0A6H5HBC0"/>
<keyword evidence="7" id="KW-0732">Signal</keyword>
<feature type="transmembrane region" description="Helical" evidence="6">
    <location>
        <begin position="84"/>
        <end position="103"/>
    </location>
</feature>
<reference evidence="8 9" key="1">
    <citation type="submission" date="2020-02" db="EMBL/GenBank/DDBJ databases">
        <authorList>
            <person name="Ferguson B K."/>
        </authorList>
    </citation>
    <scope>NUCLEOTIDE SEQUENCE [LARGE SCALE GENOMIC DNA]</scope>
</reference>
<dbReference type="Proteomes" id="UP000479000">
    <property type="component" value="Unassembled WGS sequence"/>
</dbReference>
<dbReference type="SMART" id="SM01398">
    <property type="entry name" value="Cornichon"/>
    <property type="match status" value="1"/>
</dbReference>
<keyword evidence="5 6" id="KW-0472">Membrane</keyword>
<feature type="transmembrane region" description="Helical" evidence="6">
    <location>
        <begin position="147"/>
        <end position="169"/>
    </location>
</feature>
<feature type="transmembrane region" description="Helical" evidence="6">
    <location>
        <begin position="36"/>
        <end position="57"/>
    </location>
</feature>
<evidence type="ECO:0000313" key="9">
    <source>
        <dbReference type="Proteomes" id="UP000479000"/>
    </source>
</evidence>
<dbReference type="PANTHER" id="PTHR12290">
    <property type="entry name" value="CORNICHON-RELATED"/>
    <property type="match status" value="1"/>
</dbReference>
<accession>A0A6H5HBC0</accession>
<gene>
    <name evidence="8" type="ORF">NTEN_LOCUS18008</name>
</gene>